<feature type="compositionally biased region" description="Pro residues" evidence="2">
    <location>
        <begin position="82"/>
        <end position="96"/>
    </location>
</feature>
<feature type="compositionally biased region" description="Pro residues" evidence="2">
    <location>
        <begin position="108"/>
        <end position="121"/>
    </location>
</feature>
<dbReference type="AlphaFoldDB" id="A0A8C0J4S1"/>
<evidence type="ECO:0000256" key="2">
    <source>
        <dbReference type="SAM" id="MobiDB-lite"/>
    </source>
</evidence>
<dbReference type="SUPFAM" id="SSF46579">
    <property type="entry name" value="Prefoldin"/>
    <property type="match status" value="1"/>
</dbReference>
<evidence type="ECO:0000313" key="3">
    <source>
        <dbReference type="Ensembl" id="ENSCABP00000026644.1"/>
    </source>
</evidence>
<feature type="region of interest" description="Disordered" evidence="2">
    <location>
        <begin position="1"/>
        <end position="121"/>
    </location>
</feature>
<accession>A0A8C0J4S1</accession>
<dbReference type="PRINTS" id="PR01502">
    <property type="entry name" value="UXTPROTEIN"/>
</dbReference>
<dbReference type="InterPro" id="IPR009053">
    <property type="entry name" value="Prefoldin"/>
</dbReference>
<sequence length="254" mass="27687">MPPDPLLWDPTVTRPGPAPSSPDAWLQEDVSRSPGSSPSRPVRPDAPSPPRSSARLAGALRHSPPARCAGPWNTWVGGSPHLSPPRGAPSPRPPPRTFAFSATVSPGRCPPPRSPPRPAGAPHPVLCGRWVQQQREEVYEKITQHMWLKTVIERLQVMVPPPGWGVLVGGSEGGSQPDTSRIFVALGYGFFAELTLTEALRFVERKTKLLIELSESLAKDSAKIKANIRMVLEGLRELQGFQDLPEDPRRDLAL</sequence>
<protein>
    <submittedName>
        <fullName evidence="3">Ubiquitously expressed prefoldin like chaperone</fullName>
    </submittedName>
</protein>
<name>A0A8C0J4S1_CHEAB</name>
<dbReference type="GeneTree" id="ENSGT00390000018078"/>
<gene>
    <name evidence="3" type="primary">UXT</name>
</gene>
<dbReference type="Gene3D" id="1.10.287.370">
    <property type="match status" value="1"/>
</dbReference>
<dbReference type="Pfam" id="PF02996">
    <property type="entry name" value="Prefoldin"/>
    <property type="match status" value="1"/>
</dbReference>
<comment type="similarity">
    <text evidence="1">Belongs to the UXT family.</text>
</comment>
<reference evidence="3" key="2">
    <citation type="submission" date="2025-09" db="UniProtKB">
        <authorList>
            <consortium name="Ensembl"/>
        </authorList>
    </citation>
    <scope>IDENTIFICATION</scope>
</reference>
<dbReference type="Ensembl" id="ENSCABT00000029178.1">
    <property type="protein sequence ID" value="ENSCABP00000026644.1"/>
    <property type="gene ID" value="ENSCABG00000019556.1"/>
</dbReference>
<keyword evidence="4" id="KW-1185">Reference proteome</keyword>
<proteinExistence type="inferred from homology"/>
<evidence type="ECO:0000256" key="1">
    <source>
        <dbReference type="ARBA" id="ARBA00007666"/>
    </source>
</evidence>
<dbReference type="GO" id="GO:0000122">
    <property type="term" value="P:negative regulation of transcription by RNA polymerase II"/>
    <property type="evidence" value="ECO:0007669"/>
    <property type="project" value="InterPro"/>
</dbReference>
<reference evidence="3" key="1">
    <citation type="submission" date="2025-08" db="UniProtKB">
        <authorList>
            <consortium name="Ensembl"/>
        </authorList>
    </citation>
    <scope>IDENTIFICATION</scope>
</reference>
<evidence type="ECO:0000313" key="4">
    <source>
        <dbReference type="Proteomes" id="UP000694404"/>
    </source>
</evidence>
<dbReference type="InterPro" id="IPR004127">
    <property type="entry name" value="Prefoldin_subunit_alpha"/>
</dbReference>
<organism evidence="3 4">
    <name type="scientific">Chelonoidis abingdonii</name>
    <name type="common">Abingdon island giant tortoise</name>
    <name type="synonym">Testudo abingdonii</name>
    <dbReference type="NCBI Taxonomy" id="106734"/>
    <lineage>
        <taxon>Eukaryota</taxon>
        <taxon>Metazoa</taxon>
        <taxon>Chordata</taxon>
        <taxon>Craniata</taxon>
        <taxon>Vertebrata</taxon>
        <taxon>Euteleostomi</taxon>
        <taxon>Archelosauria</taxon>
        <taxon>Testudinata</taxon>
        <taxon>Testudines</taxon>
        <taxon>Cryptodira</taxon>
        <taxon>Durocryptodira</taxon>
        <taxon>Testudinoidea</taxon>
        <taxon>Testudinidae</taxon>
        <taxon>Chelonoidis</taxon>
    </lineage>
</organism>
<dbReference type="CDD" id="cd23158">
    <property type="entry name" value="Prefoldin_UXT"/>
    <property type="match status" value="1"/>
</dbReference>
<feature type="compositionally biased region" description="Low complexity" evidence="2">
    <location>
        <begin position="97"/>
        <end position="107"/>
    </location>
</feature>
<dbReference type="InterPro" id="IPR003994">
    <property type="entry name" value="UXT"/>
</dbReference>
<dbReference type="GO" id="GO:0003714">
    <property type="term" value="F:transcription corepressor activity"/>
    <property type="evidence" value="ECO:0007669"/>
    <property type="project" value="InterPro"/>
</dbReference>
<dbReference type="Proteomes" id="UP000694404">
    <property type="component" value="Unplaced"/>
</dbReference>